<keyword evidence="6 9" id="KW-0822">Tryptophan biosynthesis</keyword>
<evidence type="ECO:0000256" key="5">
    <source>
        <dbReference type="ARBA" id="ARBA00022793"/>
    </source>
</evidence>
<evidence type="ECO:0000313" key="11">
    <source>
        <dbReference type="EMBL" id="CBL24471.1"/>
    </source>
</evidence>
<feature type="domain" description="Indole-3-glycerol phosphate synthase" evidence="10">
    <location>
        <begin position="30"/>
        <end position="270"/>
    </location>
</feature>
<keyword evidence="4 9" id="KW-0028">Amino-acid biosynthesis</keyword>
<dbReference type="Pfam" id="PF00218">
    <property type="entry name" value="IGPS"/>
    <property type="match status" value="1"/>
</dbReference>
<dbReference type="NCBIfam" id="NF001377">
    <property type="entry name" value="PRK00278.2-4"/>
    <property type="match status" value="1"/>
</dbReference>
<dbReference type="PROSITE" id="PS00614">
    <property type="entry name" value="IGPS"/>
    <property type="match status" value="1"/>
</dbReference>
<reference evidence="11 12" key="2">
    <citation type="submission" date="2010-03" db="EMBL/GenBank/DDBJ databases">
        <authorList>
            <person name="Pajon A."/>
        </authorList>
    </citation>
    <scope>NUCLEOTIDE SEQUENCE [LARGE SCALE GENOMIC DNA]</scope>
    <source>
        <strain evidence="11 12">A2-162</strain>
    </source>
</reference>
<keyword evidence="7 9" id="KW-0057">Aromatic amino acid biosynthesis</keyword>
<evidence type="ECO:0000256" key="7">
    <source>
        <dbReference type="ARBA" id="ARBA00023141"/>
    </source>
</evidence>
<dbReference type="RefSeq" id="WP_015543223.1">
    <property type="nucleotide sequence ID" value="NC_021022.1"/>
</dbReference>
<dbReference type="Gene3D" id="3.20.20.70">
    <property type="entry name" value="Aldolase class I"/>
    <property type="match status" value="1"/>
</dbReference>
<name>D4LUL3_9FIRM</name>
<evidence type="ECO:0000256" key="3">
    <source>
        <dbReference type="ARBA" id="ARBA00008737"/>
    </source>
</evidence>
<comment type="pathway">
    <text evidence="2 9">Amino-acid biosynthesis; L-tryptophan biosynthesis; L-tryptophan from chorismate: step 4/5.</text>
</comment>
<comment type="catalytic activity">
    <reaction evidence="1 9">
        <text>1-(2-carboxyphenylamino)-1-deoxy-D-ribulose 5-phosphate + H(+) = (1S,2R)-1-C-(indol-3-yl)glycerol 3-phosphate + CO2 + H2O</text>
        <dbReference type="Rhea" id="RHEA:23476"/>
        <dbReference type="ChEBI" id="CHEBI:15377"/>
        <dbReference type="ChEBI" id="CHEBI:15378"/>
        <dbReference type="ChEBI" id="CHEBI:16526"/>
        <dbReference type="ChEBI" id="CHEBI:58613"/>
        <dbReference type="ChEBI" id="CHEBI:58866"/>
        <dbReference type="EC" id="4.1.1.48"/>
    </reaction>
</comment>
<evidence type="ECO:0000256" key="9">
    <source>
        <dbReference type="HAMAP-Rule" id="MF_00134"/>
    </source>
</evidence>
<evidence type="ECO:0000313" key="12">
    <source>
        <dbReference type="Proteomes" id="UP000008955"/>
    </source>
</evidence>
<dbReference type="GO" id="GO:0004425">
    <property type="term" value="F:indole-3-glycerol-phosphate synthase activity"/>
    <property type="evidence" value="ECO:0007669"/>
    <property type="project" value="UniProtKB-UniRule"/>
</dbReference>
<reference evidence="11 12" key="1">
    <citation type="submission" date="2010-03" db="EMBL/GenBank/DDBJ databases">
        <title>The genome sequence of Ruminococcus obeum A2-162.</title>
        <authorList>
            <consortium name="metaHIT consortium -- http://www.metahit.eu/"/>
            <person name="Pajon A."/>
            <person name="Turner K."/>
            <person name="Parkhill J."/>
            <person name="Duncan S."/>
            <person name="Flint H."/>
        </authorList>
    </citation>
    <scope>NUCLEOTIDE SEQUENCE [LARGE SCALE GENOMIC DNA]</scope>
    <source>
        <strain evidence="11 12">A2-162</strain>
    </source>
</reference>
<keyword evidence="5 9" id="KW-0210">Decarboxylase</keyword>
<dbReference type="InterPro" id="IPR011060">
    <property type="entry name" value="RibuloseP-bd_barrel"/>
</dbReference>
<accession>D4LUL3</accession>
<dbReference type="FunFam" id="3.20.20.70:FF:000024">
    <property type="entry name" value="Indole-3-glycerol phosphate synthase"/>
    <property type="match status" value="1"/>
</dbReference>
<dbReference type="InterPro" id="IPR001468">
    <property type="entry name" value="Indole-3-GlycerolPSynthase_CS"/>
</dbReference>
<sequence>MNILNEIAEKTRERIERDKKEMPREDLINEIRQKKVQMLLNPLIQSETAKTPHSFYQALKKPGMSYICEVKKASPSKGMIASDFPYLEIAKEYKAAGAAAVSCLTEPFYFQGSDQYLWEIASEVDIPVLRKDFVIDDYMILQAAAYGAAAVLLICALLDDKQLREYREMAEDLGMDALVETHDEEEVERAIKSGARIIGVNNRDLKTFEVDMQNSIRLRKLAPDNVIFVSESGIRTSEDIKKLHENQIEAVLIGETLMRSPDKKAALEELNGSPLTED</sequence>
<organism evidence="11 12">
    <name type="scientific">Blautia obeum A2-162</name>
    <dbReference type="NCBI Taxonomy" id="657314"/>
    <lineage>
        <taxon>Bacteria</taxon>
        <taxon>Bacillati</taxon>
        <taxon>Bacillota</taxon>
        <taxon>Clostridia</taxon>
        <taxon>Lachnospirales</taxon>
        <taxon>Lachnospiraceae</taxon>
        <taxon>Blautia</taxon>
    </lineage>
</organism>
<gene>
    <name evidence="9" type="primary">trpC</name>
    <name evidence="11" type="ORF">CK5_32650</name>
</gene>
<dbReference type="EMBL" id="FP929054">
    <property type="protein sequence ID" value="CBL24471.1"/>
    <property type="molecule type" value="Genomic_DNA"/>
</dbReference>
<dbReference type="CDD" id="cd00331">
    <property type="entry name" value="IGPS"/>
    <property type="match status" value="1"/>
</dbReference>
<dbReference type="GO" id="GO:0000162">
    <property type="term" value="P:L-tryptophan biosynthetic process"/>
    <property type="evidence" value="ECO:0007669"/>
    <property type="project" value="UniProtKB-UniRule"/>
</dbReference>
<dbReference type="InterPro" id="IPR013798">
    <property type="entry name" value="Indole-3-glycerol_P_synth_dom"/>
</dbReference>
<evidence type="ECO:0000256" key="6">
    <source>
        <dbReference type="ARBA" id="ARBA00022822"/>
    </source>
</evidence>
<evidence type="ECO:0000256" key="1">
    <source>
        <dbReference type="ARBA" id="ARBA00001633"/>
    </source>
</evidence>
<dbReference type="PATRIC" id="fig|657314.3.peg.3157"/>
<evidence type="ECO:0000259" key="10">
    <source>
        <dbReference type="Pfam" id="PF00218"/>
    </source>
</evidence>
<protein>
    <recommendedName>
        <fullName evidence="9">Indole-3-glycerol phosphate synthase</fullName>
        <shortName evidence="9">IGPS</shortName>
        <ecNumber evidence="9">4.1.1.48</ecNumber>
    </recommendedName>
</protein>
<proteinExistence type="inferred from homology"/>
<dbReference type="SUPFAM" id="SSF51366">
    <property type="entry name" value="Ribulose-phoshate binding barrel"/>
    <property type="match status" value="1"/>
</dbReference>
<keyword evidence="8 9" id="KW-0456">Lyase</keyword>
<evidence type="ECO:0000256" key="2">
    <source>
        <dbReference type="ARBA" id="ARBA00004696"/>
    </source>
</evidence>
<dbReference type="UniPathway" id="UPA00035">
    <property type="reaction ID" value="UER00043"/>
</dbReference>
<evidence type="ECO:0000256" key="4">
    <source>
        <dbReference type="ARBA" id="ARBA00022605"/>
    </source>
</evidence>
<dbReference type="InterPro" id="IPR013785">
    <property type="entry name" value="Aldolase_TIM"/>
</dbReference>
<comment type="similarity">
    <text evidence="3 9">Belongs to the TrpC family.</text>
</comment>
<dbReference type="HAMAP" id="MF_00134_B">
    <property type="entry name" value="IGPS_B"/>
    <property type="match status" value="1"/>
</dbReference>
<dbReference type="InterPro" id="IPR045186">
    <property type="entry name" value="Indole-3-glycerol_P_synth"/>
</dbReference>
<dbReference type="Proteomes" id="UP000008955">
    <property type="component" value="Chromosome"/>
</dbReference>
<dbReference type="PANTHER" id="PTHR22854">
    <property type="entry name" value="TRYPTOPHAN BIOSYNTHESIS PROTEIN"/>
    <property type="match status" value="1"/>
</dbReference>
<dbReference type="HAMAP" id="MF_00134_A">
    <property type="entry name" value="IGPS_A"/>
    <property type="match status" value="1"/>
</dbReference>
<dbReference type="HOGENOM" id="CLU_034247_2_0_9"/>
<dbReference type="GO" id="GO:0004640">
    <property type="term" value="F:phosphoribosylanthranilate isomerase activity"/>
    <property type="evidence" value="ECO:0007669"/>
    <property type="project" value="TreeGrafter"/>
</dbReference>
<dbReference type="EC" id="4.1.1.48" evidence="9"/>
<dbReference type="KEGG" id="rob:CK5_32650"/>
<dbReference type="PANTHER" id="PTHR22854:SF2">
    <property type="entry name" value="INDOLE-3-GLYCEROL-PHOSPHATE SYNTHASE"/>
    <property type="match status" value="1"/>
</dbReference>
<dbReference type="AlphaFoldDB" id="D4LUL3"/>
<keyword evidence="12" id="KW-1185">Reference proteome</keyword>
<evidence type="ECO:0000256" key="8">
    <source>
        <dbReference type="ARBA" id="ARBA00023239"/>
    </source>
</evidence>